<gene>
    <name evidence="1" type="ORF">TSPGSL018_20006</name>
</gene>
<evidence type="ECO:0000313" key="1">
    <source>
        <dbReference type="EMBL" id="JAC76493.1"/>
    </source>
</evidence>
<name>A0A061RX11_9CHLO</name>
<reference evidence="1" key="1">
    <citation type="submission" date="2014-05" db="EMBL/GenBank/DDBJ databases">
        <title>The transcriptome of the halophilic microalga Tetraselmis sp. GSL018 isolated from the Great Salt Lake, Utah.</title>
        <authorList>
            <person name="Jinkerson R.E."/>
            <person name="D'Adamo S."/>
            <person name="Posewitz M.C."/>
        </authorList>
    </citation>
    <scope>NUCLEOTIDE SEQUENCE</scope>
    <source>
        <strain evidence="1">GSL018</strain>
    </source>
</reference>
<sequence>MFASCVHRFMNRLSGHHAKIRYAAHRFDAVQFSAPLSSIRIDVSSCLLLVQFPQCGFQNRPPSTNDTAQGCAAILPMSIIAYPCSAAFGDANRSNQLRFPC</sequence>
<protein>
    <submittedName>
        <fullName evidence="1">Uncharacterized protein</fullName>
    </submittedName>
</protein>
<accession>A0A061RX11</accession>
<organism evidence="1">
    <name type="scientific">Tetraselmis sp. GSL018</name>
    <dbReference type="NCBI Taxonomy" id="582737"/>
    <lineage>
        <taxon>Eukaryota</taxon>
        <taxon>Viridiplantae</taxon>
        <taxon>Chlorophyta</taxon>
        <taxon>core chlorophytes</taxon>
        <taxon>Chlorodendrophyceae</taxon>
        <taxon>Chlorodendrales</taxon>
        <taxon>Chlorodendraceae</taxon>
        <taxon>Tetraselmis</taxon>
    </lineage>
</organism>
<proteinExistence type="predicted"/>
<dbReference type="AlphaFoldDB" id="A0A061RX11"/>
<dbReference type="EMBL" id="GBEZ01009075">
    <property type="protein sequence ID" value="JAC76493.1"/>
    <property type="molecule type" value="Transcribed_RNA"/>
</dbReference>